<evidence type="ECO:0000256" key="7">
    <source>
        <dbReference type="SAM" id="Phobius"/>
    </source>
</evidence>
<evidence type="ECO:0000313" key="11">
    <source>
        <dbReference type="EMBL" id="KAA2245022.1"/>
    </source>
</evidence>
<dbReference type="InterPro" id="IPR054319">
    <property type="entry name" value="PspC-rel_ToastRack"/>
</dbReference>
<reference evidence="11 12" key="2">
    <citation type="submission" date="2019-09" db="EMBL/GenBank/DDBJ databases">
        <authorList>
            <person name="Jin C."/>
        </authorList>
    </citation>
    <scope>NUCLEOTIDE SEQUENCE [LARGE SCALE GENOMIC DNA]</scope>
    <source>
        <strain evidence="11 12">BN140078</strain>
    </source>
</reference>
<feature type="transmembrane region" description="Helical" evidence="7">
    <location>
        <begin position="321"/>
        <end position="344"/>
    </location>
</feature>
<proteinExistence type="predicted"/>
<dbReference type="Proteomes" id="UP000324611">
    <property type="component" value="Unassembled WGS sequence"/>
</dbReference>
<dbReference type="RefSeq" id="WP_149836418.1">
    <property type="nucleotide sequence ID" value="NZ_VUOC01000001.1"/>
</dbReference>
<evidence type="ECO:0000259" key="8">
    <source>
        <dbReference type="Pfam" id="PF04024"/>
    </source>
</evidence>
<feature type="domain" description="Phage shock protein PspC N-terminal" evidence="8">
    <location>
        <begin position="110"/>
        <end position="168"/>
    </location>
</feature>
<dbReference type="Pfam" id="PF22744">
    <property type="entry name" value="Toast-rack_PspC-Cterm"/>
    <property type="match status" value="1"/>
</dbReference>
<comment type="subcellular location">
    <subcellularLocation>
        <location evidence="1">Cell membrane</location>
        <topology evidence="1">Single-pass membrane protein</topology>
    </subcellularLocation>
</comment>
<dbReference type="AlphaFoldDB" id="A0A5B2W2W4"/>
<feature type="transmembrane region" description="Helical" evidence="7">
    <location>
        <begin position="141"/>
        <end position="164"/>
    </location>
</feature>
<feature type="domain" description="PspC-related transmembrane region" evidence="9">
    <location>
        <begin position="214"/>
        <end position="348"/>
    </location>
</feature>
<evidence type="ECO:0000256" key="3">
    <source>
        <dbReference type="ARBA" id="ARBA00022692"/>
    </source>
</evidence>
<keyword evidence="3 7" id="KW-0812">Transmembrane</keyword>
<keyword evidence="4 7" id="KW-1133">Transmembrane helix</keyword>
<evidence type="ECO:0000259" key="9">
    <source>
        <dbReference type="Pfam" id="PF22571"/>
    </source>
</evidence>
<feature type="region of interest" description="Disordered" evidence="6">
    <location>
        <begin position="514"/>
        <end position="581"/>
    </location>
</feature>
<reference evidence="11 12" key="1">
    <citation type="submission" date="2019-09" db="EMBL/GenBank/DDBJ databases">
        <title>Chitinophaga ginsengihumi sp. nov., isolated from soil of ginseng rhizosphere.</title>
        <authorList>
            <person name="Lee J."/>
        </authorList>
    </citation>
    <scope>NUCLEOTIDE SEQUENCE [LARGE SCALE GENOMIC DNA]</scope>
    <source>
        <strain evidence="11 12">BN140078</strain>
    </source>
</reference>
<accession>A0A5B2W2W4</accession>
<feature type="region of interest" description="Disordered" evidence="6">
    <location>
        <begin position="84"/>
        <end position="110"/>
    </location>
</feature>
<dbReference type="PANTHER" id="PTHR33885:SF3">
    <property type="entry name" value="PHAGE SHOCK PROTEIN C"/>
    <property type="match status" value="1"/>
</dbReference>
<keyword evidence="2" id="KW-1003">Cell membrane</keyword>
<evidence type="ECO:0000256" key="1">
    <source>
        <dbReference type="ARBA" id="ARBA00004162"/>
    </source>
</evidence>
<evidence type="ECO:0000256" key="6">
    <source>
        <dbReference type="SAM" id="MobiDB-lite"/>
    </source>
</evidence>
<name>A0A5B2W2W4_9BACT</name>
<feature type="transmembrane region" description="Helical" evidence="7">
    <location>
        <begin position="246"/>
        <end position="267"/>
    </location>
</feature>
<dbReference type="PANTHER" id="PTHR33885">
    <property type="entry name" value="PHAGE SHOCK PROTEIN C"/>
    <property type="match status" value="1"/>
</dbReference>
<dbReference type="InterPro" id="IPR007168">
    <property type="entry name" value="Phageshock_PspC_N"/>
</dbReference>
<dbReference type="Pfam" id="PF22571">
    <property type="entry name" value="LiaI-LiaF-TM_PspC"/>
    <property type="match status" value="1"/>
</dbReference>
<evidence type="ECO:0000256" key="4">
    <source>
        <dbReference type="ARBA" id="ARBA00022989"/>
    </source>
</evidence>
<protein>
    <submittedName>
        <fullName evidence="11">PspC domain-containing protein</fullName>
    </submittedName>
</protein>
<dbReference type="InterPro" id="IPR054321">
    <property type="entry name" value="PspC-rel_TM"/>
</dbReference>
<sequence>MKKIININLASRLIPIEDSAYEILRQYLESLKRYFAREDGADEIVSDIESRIAELFQDILKKGAHCITDEDVQAIKASMGTPEQFEETAADTNQTAGQEQPASAYPRPRKRLYRDPDNKVLGGVCSGLGAYLNVDPVVFRIIFALLAIGGFGTGILVYFILWIATPEANTAAEKLQMRGERVDLNNIKATVQDEINALKGQFKNVGDDVRNFSQGRGRQVGDDIERIFRNFFTGLGKVLLFVTKGFFYFLAVVILFSLIVAGIAMAASSAVLFPLKSLVLATPMQNFLFWPAIIFLLGIPVVALVVFIIRKLTGVKQTSRYVGYTLSLLWVIGLMCGIGLAISVGKDFRTNYRDEGIFTLQQPSHGKLIVKKADDMVEIEDVELFDGRLRVTDDTTIIDNIWVDIERSETDSFQVEISRRSSGRTVSQARNLAREIEVRLSQQDSVLYLPAGISIPRHSRFRGQRVIITIKVPVGKNLDIDDEAFHRYNFRRGRHGDWWDGWDDWDHGRNGSMQLRMTPDGLDDLNEDKRDDTRETPIEDSLQDHYRYKGNEEKKQDTPAPAPEDSKPVTHTSHTATAQLDIPEVESASMILYSVYNMLK</sequence>
<keyword evidence="5 7" id="KW-0472">Membrane</keyword>
<feature type="domain" description="PspC-related ToastRack" evidence="10">
    <location>
        <begin position="395"/>
        <end position="495"/>
    </location>
</feature>
<keyword evidence="12" id="KW-1185">Reference proteome</keyword>
<feature type="compositionally biased region" description="Polar residues" evidence="6">
    <location>
        <begin position="569"/>
        <end position="578"/>
    </location>
</feature>
<feature type="compositionally biased region" description="Polar residues" evidence="6">
    <location>
        <begin position="90"/>
        <end position="101"/>
    </location>
</feature>
<dbReference type="GO" id="GO:0005886">
    <property type="term" value="C:plasma membrane"/>
    <property type="evidence" value="ECO:0007669"/>
    <property type="project" value="UniProtKB-SubCell"/>
</dbReference>
<evidence type="ECO:0000256" key="2">
    <source>
        <dbReference type="ARBA" id="ARBA00022475"/>
    </source>
</evidence>
<evidence type="ECO:0000259" key="10">
    <source>
        <dbReference type="Pfam" id="PF22744"/>
    </source>
</evidence>
<dbReference type="EMBL" id="VUOC01000001">
    <property type="protein sequence ID" value="KAA2245022.1"/>
    <property type="molecule type" value="Genomic_DNA"/>
</dbReference>
<dbReference type="InterPro" id="IPR052027">
    <property type="entry name" value="PspC"/>
</dbReference>
<gene>
    <name evidence="11" type="ORF">F0L74_03420</name>
</gene>
<evidence type="ECO:0000313" key="12">
    <source>
        <dbReference type="Proteomes" id="UP000324611"/>
    </source>
</evidence>
<organism evidence="11 12">
    <name type="scientific">Chitinophaga agrisoli</name>
    <dbReference type="NCBI Taxonomy" id="2607653"/>
    <lineage>
        <taxon>Bacteria</taxon>
        <taxon>Pseudomonadati</taxon>
        <taxon>Bacteroidota</taxon>
        <taxon>Chitinophagia</taxon>
        <taxon>Chitinophagales</taxon>
        <taxon>Chitinophagaceae</taxon>
        <taxon>Chitinophaga</taxon>
    </lineage>
</organism>
<feature type="transmembrane region" description="Helical" evidence="7">
    <location>
        <begin position="287"/>
        <end position="309"/>
    </location>
</feature>
<comment type="caution">
    <text evidence="11">The sequence shown here is derived from an EMBL/GenBank/DDBJ whole genome shotgun (WGS) entry which is preliminary data.</text>
</comment>
<dbReference type="Pfam" id="PF04024">
    <property type="entry name" value="PspC"/>
    <property type="match status" value="1"/>
</dbReference>
<evidence type="ECO:0000256" key="5">
    <source>
        <dbReference type="ARBA" id="ARBA00023136"/>
    </source>
</evidence>
<feature type="compositionally biased region" description="Basic and acidic residues" evidence="6">
    <location>
        <begin position="527"/>
        <end position="557"/>
    </location>
</feature>